<dbReference type="InterPro" id="IPR029044">
    <property type="entry name" value="Nucleotide-diphossugar_trans"/>
</dbReference>
<feature type="domain" description="Glycosyltransferase 2-like" evidence="2">
    <location>
        <begin position="30"/>
        <end position="153"/>
    </location>
</feature>
<protein>
    <submittedName>
        <fullName evidence="3">Plantaricin biosynthesis protein PlnO</fullName>
    </submittedName>
</protein>
<reference evidence="3 4" key="1">
    <citation type="submission" date="2012-08" db="EMBL/GenBank/DDBJ databases">
        <title>Draft Genome Sequences of Lactobacillus equicursoris CIP 110162T, isolated from thoroughbred racehorse feces and Lactobacillus sp. CRBIP 24.137 isolated from urine of human.</title>
        <authorList>
            <person name="Cousin S."/>
            <person name="Loux V."/>
            <person name="Ma L."/>
            <person name="Creno S."/>
            <person name="Clermont D."/>
            <person name="Bizet C."/>
            <person name="Bouchier C."/>
        </authorList>
    </citation>
    <scope>NUCLEOTIDE SEQUENCE [LARGE SCALE GENOMIC DNA]</scope>
    <source>
        <strain evidence="3 4">66c</strain>
    </source>
</reference>
<dbReference type="OrthoDB" id="9805856at2"/>
<dbReference type="Proteomes" id="UP000009325">
    <property type="component" value="Unassembled WGS sequence"/>
</dbReference>
<dbReference type="Pfam" id="PF00535">
    <property type="entry name" value="Glycos_transf_2"/>
    <property type="match status" value="1"/>
</dbReference>
<evidence type="ECO:0000259" key="2">
    <source>
        <dbReference type="Pfam" id="PF00535"/>
    </source>
</evidence>
<dbReference type="Gene3D" id="3.90.550.10">
    <property type="entry name" value="Spore Coat Polysaccharide Biosynthesis Protein SpsA, Chain A"/>
    <property type="match status" value="1"/>
</dbReference>
<dbReference type="PANTHER" id="PTHR43630:SF2">
    <property type="entry name" value="GLYCOSYLTRANSFERASE"/>
    <property type="match status" value="1"/>
</dbReference>
<organism evidence="3 4">
    <name type="scientific">Lactobacillus equicursoris 66c</name>
    <dbReference type="NCBI Taxonomy" id="872326"/>
    <lineage>
        <taxon>Bacteria</taxon>
        <taxon>Bacillati</taxon>
        <taxon>Bacillota</taxon>
        <taxon>Bacilli</taxon>
        <taxon>Lactobacillales</taxon>
        <taxon>Lactobacillaceae</taxon>
        <taxon>Lactobacillus</taxon>
    </lineage>
</organism>
<name>K0NMY6_9LACO</name>
<accession>K0NMY6</accession>
<dbReference type="InterPro" id="IPR001173">
    <property type="entry name" value="Glyco_trans_2-like"/>
</dbReference>
<dbReference type="AlphaFoldDB" id="K0NMY6"/>
<evidence type="ECO:0000256" key="1">
    <source>
        <dbReference type="SAM" id="Coils"/>
    </source>
</evidence>
<evidence type="ECO:0000313" key="4">
    <source>
        <dbReference type="Proteomes" id="UP000009325"/>
    </source>
</evidence>
<keyword evidence="1" id="KW-0175">Coiled coil</keyword>
<dbReference type="PANTHER" id="PTHR43630">
    <property type="entry name" value="POLY-BETA-1,6-N-ACETYL-D-GLUCOSAMINE SYNTHASE"/>
    <property type="match status" value="1"/>
</dbReference>
<evidence type="ECO:0000313" key="3">
    <source>
        <dbReference type="EMBL" id="CCK83034.1"/>
    </source>
</evidence>
<comment type="caution">
    <text evidence="3">The sequence shown here is derived from an EMBL/GenBank/DDBJ whole genome shotgun (WGS) entry which is preliminary data.</text>
</comment>
<gene>
    <name evidence="3" type="ORF">BN146_01935</name>
</gene>
<sequence length="396" mass="45762">MIKFKRSESDNYTTFYQTNSKNNVQLTGLIMTKNQESNILEALRSIDNYCDSIVVVDTGSTDNTIQVVKENFPKAHLYQVPWRENYAYMRNECLKLVPEGWTFVIDSDEVFDNSLCTSQELKSFLYYLDQTSSVPVCTIKTKSYNGNSFVRKKVLYKKGDFIRYHGCVHEELITTNGELDIVDTNLCVVNKGNSPQEILKFDKAKRYSELLLQQLNQEPNNPRWVAMISQDYIELGFISKADYIKYLQKFIFINKADDFSDNNIQDSRWLKYLLARYALLLMSDGKLYESIECTQAAMKKFPYDANFLAIFISASNALNETRNRSILKIVNKCLRQYELDLDKVEEESQGTEDSVVPALIKLLINVGEYSSAKNLVENIDNSEYKELIDGEINFLL</sequence>
<proteinExistence type="predicted"/>
<feature type="coiled-coil region" evidence="1">
    <location>
        <begin position="327"/>
        <end position="354"/>
    </location>
</feature>
<dbReference type="EMBL" id="CALZ01000032">
    <property type="protein sequence ID" value="CCK83034.1"/>
    <property type="molecule type" value="Genomic_DNA"/>
</dbReference>
<dbReference type="SUPFAM" id="SSF53448">
    <property type="entry name" value="Nucleotide-diphospho-sugar transferases"/>
    <property type="match status" value="1"/>
</dbReference>